<comment type="caution">
    <text evidence="4">The sequence shown here is derived from an EMBL/GenBank/DDBJ whole genome shotgun (WGS) entry which is preliminary data.</text>
</comment>
<feature type="domain" description="DUF629" evidence="3">
    <location>
        <begin position="1"/>
        <end position="158"/>
    </location>
</feature>
<keyword evidence="2" id="KW-0378">Hydrolase</keyword>
<reference evidence="4 5" key="1">
    <citation type="submission" date="2020-12" db="EMBL/GenBank/DDBJ databases">
        <title>Concerted genomic and epigenomic changes stabilize Arabidopsis allopolyploids.</title>
        <authorList>
            <person name="Chen Z."/>
        </authorList>
    </citation>
    <scope>NUCLEOTIDE SEQUENCE [LARGE SCALE GENOMIC DNA]</scope>
    <source>
        <strain evidence="4">Allo738</strain>
        <tissue evidence="4">Leaf</tissue>
    </source>
</reference>
<dbReference type="InterPro" id="IPR006865">
    <property type="entry name" value="DUF629"/>
</dbReference>
<evidence type="ECO:0000256" key="1">
    <source>
        <dbReference type="ARBA" id="ARBA00022786"/>
    </source>
</evidence>
<dbReference type="EMBL" id="JAEFBK010000006">
    <property type="protein sequence ID" value="KAG7593324.1"/>
    <property type="molecule type" value="Genomic_DNA"/>
</dbReference>
<dbReference type="Proteomes" id="UP000694240">
    <property type="component" value="Chromosome 6"/>
</dbReference>
<evidence type="ECO:0000313" key="5">
    <source>
        <dbReference type="Proteomes" id="UP000694240"/>
    </source>
</evidence>
<proteinExistence type="predicted"/>
<name>A0A8T2C897_9BRAS</name>
<dbReference type="PANTHER" id="PTHR22975:SF20">
    <property type="entry name" value="UBIQUITIN CARBOXYL-TERMINAL HYDROLASE-RELATED PROTEIN-RELATED"/>
    <property type="match status" value="1"/>
</dbReference>
<keyword evidence="1" id="KW-0833">Ubl conjugation pathway</keyword>
<gene>
    <name evidence="4" type="ORF">ISN45_Aa01g021290</name>
</gene>
<evidence type="ECO:0000256" key="2">
    <source>
        <dbReference type="ARBA" id="ARBA00022801"/>
    </source>
</evidence>
<dbReference type="PANTHER" id="PTHR22975">
    <property type="entry name" value="UBIQUITIN SPECIFIC PROTEINASE"/>
    <property type="match status" value="1"/>
</dbReference>
<dbReference type="InterPro" id="IPR052398">
    <property type="entry name" value="Ubiquitin_hydrolase_53/54"/>
</dbReference>
<sequence>MLPQRISDVWASQISVGGWEPVNAAAAVEMIKNQLEDVKKFSYENGWSKDWPPTVDEERSMLLKEIKLLLVLFCDRNILSCSIRDRVMDFVAKKLEDSKDSLTDSRLLETPQGICLLECHELNQILAFLRRVKCERDDGTDVVRRAVDSFCNVTKVDHETALSDVRKLCSSEDDRRKNLKTDEWKNYKSVLCDTCEEGDAAKTFSDAVGDVLNKSSELESENLSDDDVLVLESIKILKSEVNNKVIGNWKSVLVLMA</sequence>
<organism evidence="4 5">
    <name type="scientific">Arabidopsis thaliana x Arabidopsis arenosa</name>
    <dbReference type="NCBI Taxonomy" id="1240361"/>
    <lineage>
        <taxon>Eukaryota</taxon>
        <taxon>Viridiplantae</taxon>
        <taxon>Streptophyta</taxon>
        <taxon>Embryophyta</taxon>
        <taxon>Tracheophyta</taxon>
        <taxon>Spermatophyta</taxon>
        <taxon>Magnoliopsida</taxon>
        <taxon>eudicotyledons</taxon>
        <taxon>Gunneridae</taxon>
        <taxon>Pentapetalae</taxon>
        <taxon>rosids</taxon>
        <taxon>malvids</taxon>
        <taxon>Brassicales</taxon>
        <taxon>Brassicaceae</taxon>
        <taxon>Camelineae</taxon>
        <taxon>Arabidopsis</taxon>
    </lineage>
</organism>
<evidence type="ECO:0000259" key="3">
    <source>
        <dbReference type="Pfam" id="PF04780"/>
    </source>
</evidence>
<protein>
    <recommendedName>
        <fullName evidence="3">DUF629 domain-containing protein</fullName>
    </recommendedName>
</protein>
<dbReference type="Pfam" id="PF04780">
    <property type="entry name" value="DUF629"/>
    <property type="match status" value="1"/>
</dbReference>
<dbReference type="AlphaFoldDB" id="A0A8T2C897"/>
<accession>A0A8T2C897</accession>
<evidence type="ECO:0000313" key="4">
    <source>
        <dbReference type="EMBL" id="KAG7593324.1"/>
    </source>
</evidence>
<keyword evidence="5" id="KW-1185">Reference proteome</keyword>
<dbReference type="GO" id="GO:0016787">
    <property type="term" value="F:hydrolase activity"/>
    <property type="evidence" value="ECO:0007669"/>
    <property type="project" value="UniProtKB-KW"/>
</dbReference>